<gene>
    <name evidence="1" type="ORF">UFOVP255_32</name>
</gene>
<reference evidence="1" key="1">
    <citation type="submission" date="2020-04" db="EMBL/GenBank/DDBJ databases">
        <authorList>
            <person name="Chiriac C."/>
            <person name="Salcher M."/>
            <person name="Ghai R."/>
            <person name="Kavagutti S V."/>
        </authorList>
    </citation>
    <scope>NUCLEOTIDE SEQUENCE</scope>
</reference>
<evidence type="ECO:0000313" key="1">
    <source>
        <dbReference type="EMBL" id="CAB4132581.1"/>
    </source>
</evidence>
<name>A0A6J5LEH4_9CAUD</name>
<organism evidence="1">
    <name type="scientific">uncultured Caudovirales phage</name>
    <dbReference type="NCBI Taxonomy" id="2100421"/>
    <lineage>
        <taxon>Viruses</taxon>
        <taxon>Duplodnaviria</taxon>
        <taxon>Heunggongvirae</taxon>
        <taxon>Uroviricota</taxon>
        <taxon>Caudoviricetes</taxon>
        <taxon>Peduoviridae</taxon>
        <taxon>Maltschvirus</taxon>
        <taxon>Maltschvirus maltsch</taxon>
    </lineage>
</organism>
<dbReference type="EMBL" id="LR796265">
    <property type="protein sequence ID" value="CAB4132581.1"/>
    <property type="molecule type" value="Genomic_DNA"/>
</dbReference>
<sequence length="97" mass="11203">MVKKKNVSCNQIIPQLCSPLRCFKIIIDEKISAHVFANQIDVFIGVLTMRQDYKQKEFSKEVALFSTWICVVEVEDPTKNASFEPQVQQEINVENLK</sequence>
<protein>
    <submittedName>
        <fullName evidence="1">Uncharacterized protein</fullName>
    </submittedName>
</protein>
<accession>A0A6J5LEH4</accession>
<proteinExistence type="predicted"/>